<accession>A0A327SB48</accession>
<organism evidence="1 2">
    <name type="scientific">Pedobacter cryoconitis</name>
    <dbReference type="NCBI Taxonomy" id="188932"/>
    <lineage>
        <taxon>Bacteria</taxon>
        <taxon>Pseudomonadati</taxon>
        <taxon>Bacteroidota</taxon>
        <taxon>Sphingobacteriia</taxon>
        <taxon>Sphingobacteriales</taxon>
        <taxon>Sphingobacteriaceae</taxon>
        <taxon>Pedobacter</taxon>
    </lineage>
</organism>
<dbReference type="RefSeq" id="WP_111635452.1">
    <property type="nucleotide sequence ID" value="NZ_QLLR01000026.1"/>
</dbReference>
<proteinExistence type="predicted"/>
<sequence>MSVIKAGYLIAYDYEFVKNSLPRVYDHVSEIIFAVDIDRKTWSGVDFVIPDEFWDWVSAFDTGDKITIYQDNFYIPELSQINCDTRERNMLAEKMGQCDWYIQIDSDEYFVDFGAFVQKLENYKPTEPTTVKCTVAALYKQVSSGFLVVNKSTETLCFATNNPVYDMARDNTSGNKYVYWDDLVLHQSWARNPEEIKLKLRSWGHSPDFDIESYYNLWNAVDEFNCYCLRNFHPFTPEMWPELLAVKGTIDEILNSPEIRAVVSLPPVKKKGLLSRTWKQIRG</sequence>
<dbReference type="OrthoDB" id="745987at2"/>
<dbReference type="EMBL" id="QLLR01000026">
    <property type="protein sequence ID" value="RAJ25582.1"/>
    <property type="molecule type" value="Genomic_DNA"/>
</dbReference>
<reference evidence="1 2" key="1">
    <citation type="submission" date="2018-06" db="EMBL/GenBank/DDBJ databases">
        <title>Genomic Encyclopedia of Archaeal and Bacterial Type Strains, Phase II (KMG-II): from individual species to whole genera.</title>
        <authorList>
            <person name="Goeker M."/>
        </authorList>
    </citation>
    <scope>NUCLEOTIDE SEQUENCE [LARGE SCALE GENOMIC DNA]</scope>
    <source>
        <strain evidence="1 2">DSM 14825</strain>
    </source>
</reference>
<evidence type="ECO:0000313" key="2">
    <source>
        <dbReference type="Proteomes" id="UP000249754"/>
    </source>
</evidence>
<evidence type="ECO:0008006" key="3">
    <source>
        <dbReference type="Google" id="ProtNLM"/>
    </source>
</evidence>
<protein>
    <recommendedName>
        <fullName evidence="3">Glycosyl transferase family 2</fullName>
    </recommendedName>
</protein>
<name>A0A327SB48_9SPHI</name>
<comment type="caution">
    <text evidence="1">The sequence shown here is derived from an EMBL/GenBank/DDBJ whole genome shotgun (WGS) entry which is preliminary data.</text>
</comment>
<evidence type="ECO:0000313" key="1">
    <source>
        <dbReference type="EMBL" id="RAJ25582.1"/>
    </source>
</evidence>
<dbReference type="AlphaFoldDB" id="A0A327SB48"/>
<gene>
    <name evidence="1" type="ORF">LY11_04086</name>
</gene>
<dbReference type="Proteomes" id="UP000249754">
    <property type="component" value="Unassembled WGS sequence"/>
</dbReference>